<proteinExistence type="predicted"/>
<dbReference type="Gene3D" id="3.10.350.10">
    <property type="entry name" value="LysM domain"/>
    <property type="match status" value="2"/>
</dbReference>
<dbReference type="Pfam" id="PF01551">
    <property type="entry name" value="Peptidase_M23"/>
    <property type="match status" value="1"/>
</dbReference>
<comment type="caution">
    <text evidence="5">The sequence shown here is derived from an EMBL/GenBank/DDBJ whole genome shotgun (WGS) entry which is preliminary data.</text>
</comment>
<keyword evidence="1" id="KW-0732">Signal</keyword>
<dbReference type="GO" id="GO:0004222">
    <property type="term" value="F:metalloendopeptidase activity"/>
    <property type="evidence" value="ECO:0007669"/>
    <property type="project" value="TreeGrafter"/>
</dbReference>
<evidence type="ECO:0000256" key="3">
    <source>
        <dbReference type="SAM" id="Phobius"/>
    </source>
</evidence>
<dbReference type="InterPro" id="IPR050570">
    <property type="entry name" value="Cell_wall_metabolism_enzyme"/>
</dbReference>
<reference evidence="5 6" key="1">
    <citation type="submission" date="2017-09" db="EMBL/GenBank/DDBJ databases">
        <title>Depth-based differentiation of microbial function through sediment-hosted aquifers and enrichment of novel symbionts in the deep terrestrial subsurface.</title>
        <authorList>
            <person name="Probst A.J."/>
            <person name="Ladd B."/>
            <person name="Jarett J.K."/>
            <person name="Geller-Mcgrath D.E."/>
            <person name="Sieber C.M."/>
            <person name="Emerson J.B."/>
            <person name="Anantharaman K."/>
            <person name="Thomas B.C."/>
            <person name="Malmstrom R."/>
            <person name="Stieglmeier M."/>
            <person name="Klingl A."/>
            <person name="Woyke T."/>
            <person name="Ryan C.M."/>
            <person name="Banfield J.F."/>
        </authorList>
    </citation>
    <scope>NUCLEOTIDE SEQUENCE [LARGE SCALE GENOMIC DNA]</scope>
    <source>
        <strain evidence="5">CG23_combo_of_CG06-09_8_20_14_all_49_15</strain>
    </source>
</reference>
<dbReference type="CDD" id="cd12797">
    <property type="entry name" value="M23_peptidase"/>
    <property type="match status" value="1"/>
</dbReference>
<dbReference type="EMBL" id="PCSD01000083">
    <property type="protein sequence ID" value="PIP33602.1"/>
    <property type="molecule type" value="Genomic_DNA"/>
</dbReference>
<dbReference type="PANTHER" id="PTHR21666">
    <property type="entry name" value="PEPTIDASE-RELATED"/>
    <property type="match status" value="1"/>
</dbReference>
<feature type="transmembrane region" description="Helical" evidence="3">
    <location>
        <begin position="12"/>
        <end position="36"/>
    </location>
</feature>
<dbReference type="SMART" id="SM00257">
    <property type="entry name" value="LysM"/>
    <property type="match status" value="2"/>
</dbReference>
<keyword evidence="3" id="KW-0812">Transmembrane</keyword>
<name>A0A2G9ZKD0_9BACT</name>
<protein>
    <recommendedName>
        <fullName evidence="4">LysM domain-containing protein</fullName>
    </recommendedName>
</protein>
<evidence type="ECO:0000256" key="1">
    <source>
        <dbReference type="ARBA" id="ARBA00022729"/>
    </source>
</evidence>
<dbReference type="SUPFAM" id="SSF51261">
    <property type="entry name" value="Duplicated hybrid motif"/>
    <property type="match status" value="1"/>
</dbReference>
<evidence type="ECO:0000259" key="4">
    <source>
        <dbReference type="PROSITE" id="PS51782"/>
    </source>
</evidence>
<dbReference type="AlphaFoldDB" id="A0A2G9ZKD0"/>
<evidence type="ECO:0000313" key="6">
    <source>
        <dbReference type="Proteomes" id="UP000230729"/>
    </source>
</evidence>
<evidence type="ECO:0000313" key="5">
    <source>
        <dbReference type="EMBL" id="PIP33602.1"/>
    </source>
</evidence>
<dbReference type="CDD" id="cd00118">
    <property type="entry name" value="LysM"/>
    <property type="match status" value="2"/>
</dbReference>
<sequence>MARSLARSAATGLLFFLKALVLVFGLIRWFLVLFIFRPLIFLERFFFRHFLVKFYCRYLEWLNRLGWQGFRHNSVFFIFSQKLIHIVVVLVCLSLAAANVFSRPAAIAYSGEQKTIIASLVESEFGSLEEEELVVEFFDQEEVISETQQKYLDNLSVLDGGPRQPGAEEAEDNQVLVVSENGESVIKPDIAATEKIKRPRQEIIEYVVQPGDTVSTIAQEFEISVNTILWENDLSAYSIIRPGDKLAILPMTGLTHKVAKNETLGKIANKYKISEEEIKTANNLQDEQTLAIGQKLIIPGGRKIITPRPTSLAGNASPTTGGIKPDAKTPVSGAKMNWPTVGKRITQYFSWRHYAIDIANKIGTPIYAAEAGTIEVAGWGTGYGNQILINHGNGKKTRYAHMSAFYAKAGDQVAKGEAIGAMGSTGWSTGPHLHFELIINGVKVNPLNYLQ</sequence>
<feature type="domain" description="LysM" evidence="4">
    <location>
        <begin position="204"/>
        <end position="248"/>
    </location>
</feature>
<feature type="region of interest" description="Disordered" evidence="2">
    <location>
        <begin position="308"/>
        <end position="335"/>
    </location>
</feature>
<dbReference type="Pfam" id="PF01476">
    <property type="entry name" value="LysM"/>
    <property type="match status" value="2"/>
</dbReference>
<gene>
    <name evidence="5" type="ORF">COX22_03455</name>
</gene>
<feature type="compositionally biased region" description="Polar residues" evidence="2">
    <location>
        <begin position="308"/>
        <end position="320"/>
    </location>
</feature>
<evidence type="ECO:0000256" key="2">
    <source>
        <dbReference type="SAM" id="MobiDB-lite"/>
    </source>
</evidence>
<dbReference type="PANTHER" id="PTHR21666:SF289">
    <property type="entry name" value="L-ALA--D-GLU ENDOPEPTIDASE"/>
    <property type="match status" value="1"/>
</dbReference>
<dbReference type="Proteomes" id="UP000230729">
    <property type="component" value="Unassembled WGS sequence"/>
</dbReference>
<keyword evidence="3" id="KW-1133">Transmembrane helix</keyword>
<dbReference type="PROSITE" id="PS51782">
    <property type="entry name" value="LYSM"/>
    <property type="match status" value="2"/>
</dbReference>
<dbReference type="InterPro" id="IPR018392">
    <property type="entry name" value="LysM"/>
</dbReference>
<keyword evidence="3" id="KW-0472">Membrane</keyword>
<organism evidence="5 6">
    <name type="scientific">Candidatus Falkowbacteria bacterium CG23_combo_of_CG06-09_8_20_14_all_49_15</name>
    <dbReference type="NCBI Taxonomy" id="1974572"/>
    <lineage>
        <taxon>Bacteria</taxon>
        <taxon>Candidatus Falkowiibacteriota</taxon>
    </lineage>
</organism>
<dbReference type="Gene3D" id="2.70.70.10">
    <property type="entry name" value="Glucose Permease (Domain IIA)"/>
    <property type="match status" value="1"/>
</dbReference>
<dbReference type="InterPro" id="IPR011055">
    <property type="entry name" value="Dup_hybrid_motif"/>
</dbReference>
<accession>A0A2G9ZKD0</accession>
<dbReference type="InterPro" id="IPR016047">
    <property type="entry name" value="M23ase_b-sheet_dom"/>
</dbReference>
<feature type="domain" description="LysM" evidence="4">
    <location>
        <begin position="254"/>
        <end position="298"/>
    </location>
</feature>
<dbReference type="SUPFAM" id="SSF54106">
    <property type="entry name" value="LysM domain"/>
    <property type="match status" value="2"/>
</dbReference>
<dbReference type="InterPro" id="IPR036779">
    <property type="entry name" value="LysM_dom_sf"/>
</dbReference>